<evidence type="ECO:0000313" key="4">
    <source>
        <dbReference type="Proteomes" id="UP000024635"/>
    </source>
</evidence>
<dbReference type="AlphaFoldDB" id="A0A016VM90"/>
<dbReference type="SUPFAM" id="SSF55120">
    <property type="entry name" value="Pseudouridine synthase"/>
    <property type="match status" value="1"/>
</dbReference>
<dbReference type="Pfam" id="PF00849">
    <property type="entry name" value="PseudoU_synth_2"/>
    <property type="match status" value="1"/>
</dbReference>
<feature type="compositionally biased region" description="Basic and acidic residues" evidence="1">
    <location>
        <begin position="187"/>
        <end position="202"/>
    </location>
</feature>
<proteinExistence type="predicted"/>
<dbReference type="CDD" id="cd02869">
    <property type="entry name" value="PseudoU_synth_RluA_like"/>
    <property type="match status" value="1"/>
</dbReference>
<dbReference type="InterPro" id="IPR020103">
    <property type="entry name" value="PsdUridine_synth_cat_dom_sf"/>
</dbReference>
<feature type="region of interest" description="Disordered" evidence="1">
    <location>
        <begin position="145"/>
        <end position="244"/>
    </location>
</feature>
<comment type="caution">
    <text evidence="3">The sequence shown here is derived from an EMBL/GenBank/DDBJ whole genome shotgun (WGS) entry which is preliminary data.</text>
</comment>
<protein>
    <recommendedName>
        <fullName evidence="2">Pseudouridine synthase RsuA/RluA-like domain-containing protein</fullName>
    </recommendedName>
</protein>
<feature type="compositionally biased region" description="Polar residues" evidence="1">
    <location>
        <begin position="19"/>
        <end position="28"/>
    </location>
</feature>
<dbReference type="PANTHER" id="PTHR21600">
    <property type="entry name" value="MITOCHONDRIAL RNA PSEUDOURIDINE SYNTHASE"/>
    <property type="match status" value="1"/>
</dbReference>
<accession>A0A016VM90</accession>
<dbReference type="STRING" id="53326.A0A016VM90"/>
<feature type="region of interest" description="Disordered" evidence="1">
    <location>
        <begin position="67"/>
        <end position="108"/>
    </location>
</feature>
<name>A0A016VM90_9BILA</name>
<feature type="region of interest" description="Disordered" evidence="1">
    <location>
        <begin position="1"/>
        <end position="39"/>
    </location>
</feature>
<feature type="compositionally biased region" description="Basic and acidic residues" evidence="1">
    <location>
        <begin position="156"/>
        <end position="171"/>
    </location>
</feature>
<evidence type="ECO:0000256" key="1">
    <source>
        <dbReference type="SAM" id="MobiDB-lite"/>
    </source>
</evidence>
<feature type="compositionally biased region" description="Acidic residues" evidence="1">
    <location>
        <begin position="228"/>
        <end position="238"/>
    </location>
</feature>
<dbReference type="OrthoDB" id="418349at2759"/>
<dbReference type="Gene3D" id="3.30.2350.10">
    <property type="entry name" value="Pseudouridine synthase"/>
    <property type="match status" value="1"/>
</dbReference>
<dbReference type="Proteomes" id="UP000024635">
    <property type="component" value="Unassembled WGS sequence"/>
</dbReference>
<reference evidence="4" key="1">
    <citation type="journal article" date="2015" name="Nat. Genet.">
        <title>The genome and transcriptome of the zoonotic hookworm Ancylostoma ceylanicum identify infection-specific gene families.</title>
        <authorList>
            <person name="Schwarz E.M."/>
            <person name="Hu Y."/>
            <person name="Antoshechkin I."/>
            <person name="Miller M.M."/>
            <person name="Sternberg P.W."/>
            <person name="Aroian R.V."/>
        </authorList>
    </citation>
    <scope>NUCLEOTIDE SEQUENCE</scope>
    <source>
        <strain evidence="4">HY135</strain>
    </source>
</reference>
<dbReference type="GO" id="GO:0009982">
    <property type="term" value="F:pseudouridine synthase activity"/>
    <property type="evidence" value="ECO:0007669"/>
    <property type="project" value="InterPro"/>
</dbReference>
<feature type="region of interest" description="Disordered" evidence="1">
    <location>
        <begin position="465"/>
        <end position="487"/>
    </location>
</feature>
<dbReference type="InterPro" id="IPR050188">
    <property type="entry name" value="RluA_PseudoU_synthase"/>
</dbReference>
<feature type="compositionally biased region" description="Basic and acidic residues" evidence="1">
    <location>
        <begin position="75"/>
        <end position="93"/>
    </location>
</feature>
<organism evidence="3 4">
    <name type="scientific">Ancylostoma ceylanicum</name>
    <dbReference type="NCBI Taxonomy" id="53326"/>
    <lineage>
        <taxon>Eukaryota</taxon>
        <taxon>Metazoa</taxon>
        <taxon>Ecdysozoa</taxon>
        <taxon>Nematoda</taxon>
        <taxon>Chromadorea</taxon>
        <taxon>Rhabditida</taxon>
        <taxon>Rhabditina</taxon>
        <taxon>Rhabditomorpha</taxon>
        <taxon>Strongyloidea</taxon>
        <taxon>Ancylostomatidae</taxon>
        <taxon>Ancylostomatinae</taxon>
        <taxon>Ancylostoma</taxon>
    </lineage>
</organism>
<evidence type="ECO:0000313" key="3">
    <source>
        <dbReference type="EMBL" id="EYC28426.1"/>
    </source>
</evidence>
<gene>
    <name evidence="3" type="primary">Acey_s0007.g3219</name>
    <name evidence="3" type="ORF">Y032_0007g3219</name>
</gene>
<dbReference type="EMBL" id="JARK01001343">
    <property type="protein sequence ID" value="EYC28426.1"/>
    <property type="molecule type" value="Genomic_DNA"/>
</dbReference>
<sequence length="500" mass="56199">MLEAVGSRKVAAMKVNEESLATSEVSRNSVHDDKEEEWEGRGLRLCGLRRMSGKSAADDFFGIEYMSSRPASVEEGNKQEREPSAEDRSERLGTPDVSDNAERQLSGTEFLDRAFFGDIKHERITSEQSPSQSADFFEESFFKRIPPKGNNFSPFPKEDPEQEPKPRREDYQIEEDQEVPVKISSSPREHASVAEGEVDHRVPVSAPTPRRKSATQAKKEDNTFGSSELEEFEVDGEEAASHRSDGLEKIRSQIIPIWRMNQDELVDLMTNRVVYSDDNIVAFDKPYGMAYSGASQNAPQLDRLLQKLKTRLAPKCERLYLVKSLDKYQSGVIVFATNTLMQSELKESIDTGLVEQVTRCIVRSELGDSPLKITIPLIKTLKNRDMKMMPLVTNKAKGDIFYVESECRTIKGNQYVSSVEVVTHKEAPHQIRAHLALAGCPLIGDPKYSNSSPRPPRKIFQTVSSSTKQIRDHGFSKSENSHVPSSETGEDATIFIIDFT</sequence>
<keyword evidence="4" id="KW-1185">Reference proteome</keyword>
<dbReference type="GO" id="GO:0003723">
    <property type="term" value="F:RNA binding"/>
    <property type="evidence" value="ECO:0007669"/>
    <property type="project" value="InterPro"/>
</dbReference>
<dbReference type="InterPro" id="IPR006145">
    <property type="entry name" value="PsdUridine_synth_RsuA/RluA"/>
</dbReference>
<evidence type="ECO:0000259" key="2">
    <source>
        <dbReference type="Pfam" id="PF00849"/>
    </source>
</evidence>
<feature type="domain" description="Pseudouridine synthase RsuA/RluA-like" evidence="2">
    <location>
        <begin position="279"/>
        <end position="436"/>
    </location>
</feature>
<feature type="compositionally biased region" description="Basic and acidic residues" evidence="1">
    <location>
        <begin position="469"/>
        <end position="480"/>
    </location>
</feature>
<dbReference type="GO" id="GO:0001522">
    <property type="term" value="P:pseudouridine synthesis"/>
    <property type="evidence" value="ECO:0007669"/>
    <property type="project" value="InterPro"/>
</dbReference>